<sequence>MSYLTKLKGSPAPIPPRPPLKEISFISFGAFLAACVIGFLAYSTSYPIIMGSFGASIFVLFVLPESPFAQPRNVVLGHFVTTLVGLIFFQLVSSDWWSMAIALAVAIALMQILRISHPPAGSNPFIVFLLGANWDYLWMPTLIGSVLIVLVALFYNNISEVRSYPKYW</sequence>
<keyword evidence="1" id="KW-0812">Transmembrane</keyword>
<accession>A0A0M4M3C2</accession>
<gene>
    <name evidence="3" type="ORF">W908_06595</name>
</gene>
<feature type="transmembrane region" description="Helical" evidence="1">
    <location>
        <begin position="75"/>
        <end position="91"/>
    </location>
</feature>
<proteinExistence type="predicted"/>
<dbReference type="PANTHER" id="PTHR33741:SF5">
    <property type="entry name" value="TRANSMEMBRANE PROTEIN DDB_G0269096-RELATED"/>
    <property type="match status" value="1"/>
</dbReference>
<name>A0A0M4M3C2_9GAMM</name>
<dbReference type="PATRIC" id="fig|1125411.7.peg.1301"/>
<dbReference type="Proteomes" id="UP000068905">
    <property type="component" value="Chromosome"/>
</dbReference>
<dbReference type="PANTHER" id="PTHR33741">
    <property type="entry name" value="TRANSMEMBRANE PROTEIN DDB_G0269096-RELATED"/>
    <property type="match status" value="1"/>
</dbReference>
<keyword evidence="1" id="KW-1133">Transmembrane helix</keyword>
<evidence type="ECO:0000259" key="2">
    <source>
        <dbReference type="Pfam" id="PF04982"/>
    </source>
</evidence>
<dbReference type="Pfam" id="PF04982">
    <property type="entry name" value="TM_HPP"/>
    <property type="match status" value="1"/>
</dbReference>
<dbReference type="EMBL" id="CP006911">
    <property type="protein sequence ID" value="ALE02229.1"/>
    <property type="molecule type" value="Genomic_DNA"/>
</dbReference>
<dbReference type="InterPro" id="IPR007065">
    <property type="entry name" value="HPP"/>
</dbReference>
<evidence type="ECO:0000313" key="3">
    <source>
        <dbReference type="EMBL" id="ALE02229.1"/>
    </source>
</evidence>
<reference evidence="3 4" key="1">
    <citation type="journal article" date="2015" name="Genome Announc.">
        <title>Genome Sequence of 'Candidatus Thioglobus singularis' Strain PS1, a Mixotroph from the SUP05 Clade of Marine Gammaproteobacteria.</title>
        <authorList>
            <person name="Marshall K.T."/>
            <person name="Morris R.M."/>
        </authorList>
    </citation>
    <scope>NUCLEOTIDE SEQUENCE [LARGE SCALE GENOMIC DNA]</scope>
    <source>
        <strain evidence="3 4">PS1</strain>
    </source>
</reference>
<feature type="transmembrane region" description="Helical" evidence="1">
    <location>
        <begin position="46"/>
        <end position="63"/>
    </location>
</feature>
<feature type="domain" description="HPP transmembrane region" evidence="2">
    <location>
        <begin position="15"/>
        <end position="165"/>
    </location>
</feature>
<evidence type="ECO:0000256" key="1">
    <source>
        <dbReference type="SAM" id="Phobius"/>
    </source>
</evidence>
<feature type="transmembrane region" description="Helical" evidence="1">
    <location>
        <begin position="136"/>
        <end position="158"/>
    </location>
</feature>
<dbReference type="KEGG" id="tsn:W908_06595"/>
<protein>
    <submittedName>
        <fullName evidence="3">Membrane protein</fullName>
    </submittedName>
</protein>
<organism evidence="3 4">
    <name type="scientific">Candidatus Pseudothioglobus singularis PS1</name>
    <dbReference type="NCBI Taxonomy" id="1125411"/>
    <lineage>
        <taxon>Bacteria</taxon>
        <taxon>Pseudomonadati</taxon>
        <taxon>Pseudomonadota</taxon>
        <taxon>Gammaproteobacteria</taxon>
        <taxon>Candidatus Pseudothioglobaceae</taxon>
        <taxon>Candidatus Pseudothioglobus</taxon>
    </lineage>
</organism>
<keyword evidence="4" id="KW-1185">Reference proteome</keyword>
<dbReference type="STRING" id="1125411.W908_06595"/>
<dbReference type="PROSITE" id="PS51257">
    <property type="entry name" value="PROKAR_LIPOPROTEIN"/>
    <property type="match status" value="1"/>
</dbReference>
<keyword evidence="1" id="KW-0472">Membrane</keyword>
<evidence type="ECO:0000313" key="4">
    <source>
        <dbReference type="Proteomes" id="UP000068905"/>
    </source>
</evidence>
<feature type="transmembrane region" description="Helical" evidence="1">
    <location>
        <begin position="20"/>
        <end position="40"/>
    </location>
</feature>
<dbReference type="InterPro" id="IPR058581">
    <property type="entry name" value="TM_HPP"/>
</dbReference>
<feature type="transmembrane region" description="Helical" evidence="1">
    <location>
        <begin position="97"/>
        <end position="115"/>
    </location>
</feature>
<dbReference type="AlphaFoldDB" id="A0A0M4M3C2"/>
<dbReference type="OrthoDB" id="9811720at2"/>
<dbReference type="RefSeq" id="WP_053820435.1">
    <property type="nucleotide sequence ID" value="NZ_CP006911.1"/>
</dbReference>